<reference evidence="2 3" key="1">
    <citation type="submission" date="2015-07" db="EMBL/GenBank/DDBJ databases">
        <title>Draft genome of Bellilinea caldifistulae DSM 17877.</title>
        <authorList>
            <person name="Hemp J."/>
            <person name="Ward L.M."/>
            <person name="Pace L.A."/>
            <person name="Fischer W.W."/>
        </authorList>
    </citation>
    <scope>NUCLEOTIDE SEQUENCE [LARGE SCALE GENOMIC DNA]</scope>
    <source>
        <strain evidence="2 3">GOMI-1</strain>
    </source>
</reference>
<evidence type="ECO:0000256" key="1">
    <source>
        <dbReference type="SAM" id="SignalP"/>
    </source>
</evidence>
<dbReference type="Proteomes" id="UP000050514">
    <property type="component" value="Unassembled WGS sequence"/>
</dbReference>
<dbReference type="OrthoDB" id="144348at2"/>
<keyword evidence="1" id="KW-0732">Signal</keyword>
<evidence type="ECO:0000313" key="3">
    <source>
        <dbReference type="Proteomes" id="UP000050514"/>
    </source>
</evidence>
<feature type="signal peptide" evidence="1">
    <location>
        <begin position="1"/>
        <end position="26"/>
    </location>
</feature>
<gene>
    <name evidence="2" type="ORF">AC812_05495</name>
</gene>
<dbReference type="STRING" id="360411.AC812_05495"/>
<comment type="caution">
    <text evidence="2">The sequence shown here is derived from an EMBL/GenBank/DDBJ whole genome shotgun (WGS) entry which is preliminary data.</text>
</comment>
<evidence type="ECO:0008006" key="4">
    <source>
        <dbReference type="Google" id="ProtNLM"/>
    </source>
</evidence>
<dbReference type="EMBL" id="LGHJ01000011">
    <property type="protein sequence ID" value="KPL76748.1"/>
    <property type="molecule type" value="Genomic_DNA"/>
</dbReference>
<name>A0A0P6Y581_9CHLR</name>
<feature type="chain" id="PRO_5006133387" description="Big-1 domain-containing protein" evidence="1">
    <location>
        <begin position="27"/>
        <end position="321"/>
    </location>
</feature>
<dbReference type="AlphaFoldDB" id="A0A0P6Y581"/>
<evidence type="ECO:0000313" key="2">
    <source>
        <dbReference type="EMBL" id="KPL76748.1"/>
    </source>
</evidence>
<accession>A0A0P6Y581</accession>
<keyword evidence="3" id="KW-1185">Reference proteome</keyword>
<proteinExistence type="predicted"/>
<sequence>MRGIFRLIFLLTLAGLLSLSLGTGYAQTPTPPQGEDFGTGFYVSGAFLAQYYSVPNPLEIYGLPITQEFEGVSSFGIRTRMQYFTKARFDLVRTPEGERVVVANLGELLYPGAGPLAPVPTEGPTCRRFPATGKSVCYAFLQYYDANNGEVNFGNPISDLEIREGRYVQYFEKVRMEWQPERQAETHVVLTDLGKRHFDLVQRDLEAGRPIGSAIPGRQRFPVAHAFFARPLVGPQSSQTLFVVVIDRFRQPVEGAEVSVVLEYPDGERAAYRLNNTDANGISKLTFNVGEWQPRQVVTLEVLVTANGEEARAQSWFRIWY</sequence>
<organism evidence="2 3">
    <name type="scientific">Bellilinea caldifistulae</name>
    <dbReference type="NCBI Taxonomy" id="360411"/>
    <lineage>
        <taxon>Bacteria</taxon>
        <taxon>Bacillati</taxon>
        <taxon>Chloroflexota</taxon>
        <taxon>Anaerolineae</taxon>
        <taxon>Anaerolineales</taxon>
        <taxon>Anaerolineaceae</taxon>
        <taxon>Bellilinea</taxon>
    </lineage>
</organism>
<protein>
    <recommendedName>
        <fullName evidence="4">Big-1 domain-containing protein</fullName>
    </recommendedName>
</protein>
<dbReference type="RefSeq" id="WP_061912823.1">
    <property type="nucleotide sequence ID" value="NZ_DF967971.1"/>
</dbReference>